<comment type="subcellular location">
    <subcellularLocation>
        <location evidence="1">Cell membrane</location>
        <topology evidence="1">Multi-pass membrane protein</topology>
    </subcellularLocation>
</comment>
<organism evidence="8 9">
    <name type="scientific">Mycolicibacterium vanbaalenii (strain DSM 7251 / JCM 13017 / BCRC 16820 / KCTC 9966 / NRRL B-24157 / PYR-1)</name>
    <name type="common">Mycobacterium vanbaalenii</name>
    <dbReference type="NCBI Taxonomy" id="350058"/>
    <lineage>
        <taxon>Bacteria</taxon>
        <taxon>Bacillati</taxon>
        <taxon>Actinomycetota</taxon>
        <taxon>Actinomycetes</taxon>
        <taxon>Mycobacteriales</taxon>
        <taxon>Mycobacteriaceae</taxon>
        <taxon>Mycolicibacterium</taxon>
    </lineage>
</organism>
<feature type="transmembrane region" description="Helical" evidence="7">
    <location>
        <begin position="346"/>
        <end position="369"/>
    </location>
</feature>
<dbReference type="SUPFAM" id="SSF103473">
    <property type="entry name" value="MFS general substrate transporter"/>
    <property type="match status" value="1"/>
</dbReference>
<evidence type="ECO:0000256" key="6">
    <source>
        <dbReference type="SAM" id="MobiDB-lite"/>
    </source>
</evidence>
<dbReference type="PANTHER" id="PTHR23513">
    <property type="entry name" value="INTEGRAL MEMBRANE EFFLUX PROTEIN-RELATED"/>
    <property type="match status" value="1"/>
</dbReference>
<dbReference type="eggNOG" id="COG2814">
    <property type="taxonomic scope" value="Bacteria"/>
</dbReference>
<dbReference type="KEGG" id="mva:Mvan_4580"/>
<dbReference type="CDD" id="cd06173">
    <property type="entry name" value="MFS_MefA_like"/>
    <property type="match status" value="1"/>
</dbReference>
<dbReference type="EMBL" id="CP000511">
    <property type="protein sequence ID" value="ABM15355.1"/>
    <property type="molecule type" value="Genomic_DNA"/>
</dbReference>
<feature type="compositionally biased region" description="Polar residues" evidence="6">
    <location>
        <begin position="1"/>
        <end position="20"/>
    </location>
</feature>
<feature type="transmembrane region" description="Helical" evidence="7">
    <location>
        <begin position="45"/>
        <end position="69"/>
    </location>
</feature>
<feature type="transmembrane region" description="Helical" evidence="7">
    <location>
        <begin position="134"/>
        <end position="160"/>
    </location>
</feature>
<evidence type="ECO:0000313" key="8">
    <source>
        <dbReference type="EMBL" id="ABM15355.1"/>
    </source>
</evidence>
<proteinExistence type="predicted"/>
<dbReference type="GO" id="GO:0005886">
    <property type="term" value="C:plasma membrane"/>
    <property type="evidence" value="ECO:0007669"/>
    <property type="project" value="UniProtKB-SubCell"/>
</dbReference>
<dbReference type="InterPro" id="IPR036259">
    <property type="entry name" value="MFS_trans_sf"/>
</dbReference>
<feature type="transmembrane region" description="Helical" evidence="7">
    <location>
        <begin position="320"/>
        <end position="340"/>
    </location>
</feature>
<dbReference type="Gene3D" id="1.20.1250.20">
    <property type="entry name" value="MFS general substrate transporter like domains"/>
    <property type="match status" value="1"/>
</dbReference>
<feature type="transmembrane region" description="Helical" evidence="7">
    <location>
        <begin position="75"/>
        <end position="100"/>
    </location>
</feature>
<feature type="region of interest" description="Disordered" evidence="6">
    <location>
        <begin position="1"/>
        <end position="24"/>
    </location>
</feature>
<feature type="transmembrane region" description="Helical" evidence="7">
    <location>
        <begin position="293"/>
        <end position="313"/>
    </location>
</feature>
<feature type="transmembrane region" description="Helical" evidence="7">
    <location>
        <begin position="107"/>
        <end position="128"/>
    </location>
</feature>
<reference evidence="8" key="1">
    <citation type="submission" date="2006-12" db="EMBL/GenBank/DDBJ databases">
        <title>Complete sequence of Mycobacterium vanbaalenii PYR-1.</title>
        <authorList>
            <consortium name="US DOE Joint Genome Institute"/>
            <person name="Copeland A."/>
            <person name="Lucas S."/>
            <person name="Lapidus A."/>
            <person name="Barry K."/>
            <person name="Detter J.C."/>
            <person name="Glavina del Rio T."/>
            <person name="Hammon N."/>
            <person name="Israni S."/>
            <person name="Dalin E."/>
            <person name="Tice H."/>
            <person name="Pitluck S."/>
            <person name="Singan V."/>
            <person name="Schmutz J."/>
            <person name="Larimer F."/>
            <person name="Land M."/>
            <person name="Hauser L."/>
            <person name="Kyrpides N."/>
            <person name="Anderson I.J."/>
            <person name="Miller C."/>
            <person name="Richardson P."/>
        </authorList>
    </citation>
    <scope>NUCLEOTIDE SEQUENCE [LARGE SCALE GENOMIC DNA]</scope>
    <source>
        <strain evidence="8">PYR-1</strain>
    </source>
</reference>
<sequence length="443" mass="47071">MVGNHRSVSTQYETGRSSARSDSEQPVAPAGWRVLAPFRYREYRLLIAAVSLSIFAEGMWAVVMALQVIELSNDPAALSLVATCLGAGLVGFVLVGGLAADRLSQRGIIIVVEAVNTVAVTAVAVLGFVDALRIWHMAVAAAALGIAAAFFFPAYSAILPRILPPEQLLAANGIEGVVRPVFQRAVGPAIAGLVVGALFPSAGALVVAVLFATGLALLVATRPPKAKDTGAQHEPRPHLLRDLRDGWVFMLRTPWLLWTLLFASLFVLVVLGPIEVLLPFVVAERFTHGAQTYGFILAFFGLGSALGALGVSSRRLPRRYLTVMMAMWSVGSVPLVIVGVTSSFPLMALATFVIGVTDGTAMVIWGTLLQRRVPPELLGRVSSLDFFVSLAFMPVSFAIVGPLSKIVSMEAIFLAAGLLPVLLAAVAVWAAKMHRDEVAHPLR</sequence>
<feature type="transmembrane region" description="Helical" evidence="7">
    <location>
        <begin position="381"/>
        <end position="400"/>
    </location>
</feature>
<feature type="transmembrane region" description="Helical" evidence="7">
    <location>
        <begin position="205"/>
        <end position="221"/>
    </location>
</feature>
<name>A1TDV5_MYCVP</name>
<dbReference type="STRING" id="350058.Mvan_4580"/>
<feature type="transmembrane region" description="Helical" evidence="7">
    <location>
        <begin position="255"/>
        <end position="281"/>
    </location>
</feature>
<dbReference type="NCBIfam" id="NF012178">
    <property type="entry name" value="tet_MFS_V"/>
    <property type="match status" value="1"/>
</dbReference>
<protein>
    <submittedName>
        <fullName evidence="8">H+ Antiporter protein</fullName>
    </submittedName>
</protein>
<keyword evidence="9" id="KW-1185">Reference proteome</keyword>
<evidence type="ECO:0000256" key="3">
    <source>
        <dbReference type="ARBA" id="ARBA00022692"/>
    </source>
</evidence>
<dbReference type="GO" id="GO:0022857">
    <property type="term" value="F:transmembrane transporter activity"/>
    <property type="evidence" value="ECO:0007669"/>
    <property type="project" value="InterPro"/>
</dbReference>
<evidence type="ECO:0000256" key="5">
    <source>
        <dbReference type="ARBA" id="ARBA00023136"/>
    </source>
</evidence>
<keyword evidence="4 7" id="KW-1133">Transmembrane helix</keyword>
<evidence type="ECO:0000256" key="1">
    <source>
        <dbReference type="ARBA" id="ARBA00004651"/>
    </source>
</evidence>
<dbReference type="InterPro" id="IPR011701">
    <property type="entry name" value="MFS"/>
</dbReference>
<keyword evidence="5 7" id="KW-0472">Membrane</keyword>
<dbReference type="Pfam" id="PF07690">
    <property type="entry name" value="MFS_1"/>
    <property type="match status" value="1"/>
</dbReference>
<evidence type="ECO:0000256" key="4">
    <source>
        <dbReference type="ARBA" id="ARBA00022989"/>
    </source>
</evidence>
<gene>
    <name evidence="8" type="ordered locus">Mvan_4580</name>
</gene>
<evidence type="ECO:0000313" key="9">
    <source>
        <dbReference type="Proteomes" id="UP000009159"/>
    </source>
</evidence>
<dbReference type="Proteomes" id="UP000009159">
    <property type="component" value="Chromosome"/>
</dbReference>
<keyword evidence="3 7" id="KW-0812">Transmembrane</keyword>
<dbReference type="HOGENOM" id="CLU_034180_17_0_11"/>
<accession>A1TDV5</accession>
<evidence type="ECO:0000256" key="2">
    <source>
        <dbReference type="ARBA" id="ARBA00022475"/>
    </source>
</evidence>
<dbReference type="PANTHER" id="PTHR23513:SF11">
    <property type="entry name" value="STAPHYLOFERRIN A TRANSPORTER"/>
    <property type="match status" value="1"/>
</dbReference>
<feature type="transmembrane region" description="Helical" evidence="7">
    <location>
        <begin position="412"/>
        <end position="431"/>
    </location>
</feature>
<dbReference type="AlphaFoldDB" id="A1TDV5"/>
<evidence type="ECO:0000256" key="7">
    <source>
        <dbReference type="SAM" id="Phobius"/>
    </source>
</evidence>
<keyword evidence="2" id="KW-1003">Cell membrane</keyword>